<name>A0A6V7PPW7_ANACO</name>
<dbReference type="EMBL" id="LR862150">
    <property type="protein sequence ID" value="CAD1832723.1"/>
    <property type="molecule type" value="Genomic_DNA"/>
</dbReference>
<reference evidence="3" key="1">
    <citation type="submission" date="2020-07" db="EMBL/GenBank/DDBJ databases">
        <authorList>
            <person name="Lin J."/>
        </authorList>
    </citation>
    <scope>NUCLEOTIDE SEQUENCE</scope>
</reference>
<evidence type="ECO:0000313" key="3">
    <source>
        <dbReference type="EMBL" id="CAD1832723.1"/>
    </source>
</evidence>
<proteinExistence type="predicted"/>
<feature type="region of interest" description="Disordered" evidence="1">
    <location>
        <begin position="1"/>
        <end position="37"/>
    </location>
</feature>
<keyword evidence="2" id="KW-0472">Membrane</keyword>
<gene>
    <name evidence="3" type="ORF">CB5_LOCUS15934</name>
</gene>
<evidence type="ECO:0000256" key="1">
    <source>
        <dbReference type="SAM" id="MobiDB-lite"/>
    </source>
</evidence>
<keyword evidence="2" id="KW-1133">Transmembrane helix</keyword>
<accession>A0A6V7PPW7</accession>
<feature type="compositionally biased region" description="Polar residues" evidence="1">
    <location>
        <begin position="1"/>
        <end position="13"/>
    </location>
</feature>
<keyword evidence="2" id="KW-0812">Transmembrane</keyword>
<sequence>MPLGSSGFNSSPFRSIHSKHPSTINENAEEQVVNDVGDGEPALIVEALGVPGVEEGEDEVQQGGGCGVKRKLMEMRRSSVKLSEGAQQSSVEFGKDAVETRRSLVELGGGAQRSSVERARVARRRRAEEGDELSPREQFQGLPRVLVLILIAGIVVAVAVAVVRRRGRVVGDREVQSLARGLVVGGSRTASKECAHEGRREQIDGGARGSDDGLDLALRSILTWRGFDWVVDPSCRVSSLGEDRSSSQSAFGMDHLEVRTTWRSADGPGLGCTWSSLPTLGLKGELLANPRASLQIG</sequence>
<evidence type="ECO:0000256" key="2">
    <source>
        <dbReference type="SAM" id="Phobius"/>
    </source>
</evidence>
<feature type="transmembrane region" description="Helical" evidence="2">
    <location>
        <begin position="145"/>
        <end position="163"/>
    </location>
</feature>
<dbReference type="AlphaFoldDB" id="A0A6V7PPW7"/>
<organism evidence="3">
    <name type="scientific">Ananas comosus var. bracteatus</name>
    <name type="common">red pineapple</name>
    <dbReference type="NCBI Taxonomy" id="296719"/>
    <lineage>
        <taxon>Eukaryota</taxon>
        <taxon>Viridiplantae</taxon>
        <taxon>Streptophyta</taxon>
        <taxon>Embryophyta</taxon>
        <taxon>Tracheophyta</taxon>
        <taxon>Spermatophyta</taxon>
        <taxon>Magnoliopsida</taxon>
        <taxon>Liliopsida</taxon>
        <taxon>Poales</taxon>
        <taxon>Bromeliaceae</taxon>
        <taxon>Bromelioideae</taxon>
        <taxon>Ananas</taxon>
    </lineage>
</organism>
<protein>
    <submittedName>
        <fullName evidence="3">Uncharacterized protein</fullName>
    </submittedName>
</protein>